<evidence type="ECO:0000256" key="6">
    <source>
        <dbReference type="ARBA" id="ARBA00022723"/>
    </source>
</evidence>
<dbReference type="CDD" id="cd03460">
    <property type="entry name" value="1_2-CTD"/>
    <property type="match status" value="1"/>
</dbReference>
<keyword evidence="7" id="KW-0058">Aromatic hydrocarbons catabolism</keyword>
<dbReference type="OrthoDB" id="9800887at2"/>
<dbReference type="EMBL" id="LK391969">
    <property type="protein sequence ID" value="CEF26330.1"/>
    <property type="molecule type" value="Genomic_DNA"/>
</dbReference>
<dbReference type="InterPro" id="IPR015889">
    <property type="entry name" value="Intradiol_dOase_core"/>
</dbReference>
<dbReference type="PROSITE" id="PS00083">
    <property type="entry name" value="INTRADIOL_DIOXYGENAS"/>
    <property type="match status" value="1"/>
</dbReference>
<evidence type="ECO:0000256" key="10">
    <source>
        <dbReference type="ARBA" id="ARBA00023004"/>
    </source>
</evidence>
<dbReference type="RefSeq" id="WP_044498886.1">
    <property type="nucleotide sequence ID" value="NZ_LK391969.1"/>
</dbReference>
<dbReference type="Gene3D" id="2.60.130.10">
    <property type="entry name" value="Aromatic compound dioxygenase"/>
    <property type="match status" value="1"/>
</dbReference>
<evidence type="ECO:0000256" key="5">
    <source>
        <dbReference type="ARBA" id="ARBA00013118"/>
    </source>
</evidence>
<dbReference type="EMBL" id="LM997413">
    <property type="protein sequence ID" value="CEA03858.1"/>
    <property type="molecule type" value="Genomic_DNA"/>
</dbReference>
<dbReference type="SUPFAM" id="SSF49482">
    <property type="entry name" value="Aromatic compound dioxygenase"/>
    <property type="match status" value="1"/>
</dbReference>
<keyword evidence="8 12" id="KW-0223">Dioxygenase</keyword>
<evidence type="ECO:0000256" key="9">
    <source>
        <dbReference type="ARBA" id="ARBA00023002"/>
    </source>
</evidence>
<sequence length="314" mass="34519">MSVKTTHTADVRELLEKVAGFHVEAGNERVKKIVHRFMSDVFQLIEDFDVTPEEFWSAVYYVGELGKNGEASLLAPGLGMDKYLDIRMDAQDEAAGLAGGTPRTIEGPLYVAGAPLAEGFARMDDGTDETGEAMLLTGQVTDEDGKPLANAIVDVWHADSKGNYSYFDKSQSDFNLRRRIKTDENGRYVARSIIPSGYGCPPEGSTQALLNLLGRHGQRPAHIHFFISAPGHKHLTTQINLAGDQFTYDDFAFATRDELVVEARPVEHSAIGEQHGVTGPITEVVFDFQLVSTDKAELQARHERKRALEDAVVA</sequence>
<comment type="catalytic activity">
    <reaction evidence="1">
        <text>catechol + O2 = cis,cis-muconate + 2 H(+)</text>
        <dbReference type="Rhea" id="RHEA:23852"/>
        <dbReference type="ChEBI" id="CHEBI:15378"/>
        <dbReference type="ChEBI" id="CHEBI:15379"/>
        <dbReference type="ChEBI" id="CHEBI:18135"/>
        <dbReference type="ChEBI" id="CHEBI:32379"/>
        <dbReference type="EC" id="1.13.11.1"/>
    </reaction>
</comment>
<comment type="cofactor">
    <cofactor evidence="2">
        <name>Fe(3+)</name>
        <dbReference type="ChEBI" id="CHEBI:29034"/>
    </cofactor>
</comment>
<proteinExistence type="inferred from homology"/>
<keyword evidence="6" id="KW-0479">Metal-binding</keyword>
<dbReference type="PANTHER" id="PTHR33711">
    <property type="entry name" value="DIOXYGENASE, PUTATIVE (AFU_ORTHOLOGUE AFUA_2G02910)-RELATED"/>
    <property type="match status" value="1"/>
</dbReference>
<evidence type="ECO:0000256" key="4">
    <source>
        <dbReference type="ARBA" id="ARBA00007825"/>
    </source>
</evidence>
<feature type="domain" description="Intradiol ring-cleavage dioxygenases" evidence="11">
    <location>
        <begin position="136"/>
        <end position="164"/>
    </location>
</feature>
<evidence type="ECO:0000256" key="8">
    <source>
        <dbReference type="ARBA" id="ARBA00022964"/>
    </source>
</evidence>
<dbReference type="GO" id="GO:0008199">
    <property type="term" value="F:ferric iron binding"/>
    <property type="evidence" value="ECO:0007669"/>
    <property type="project" value="InterPro"/>
</dbReference>
<name>A0A078M8U4_9PSED</name>
<evidence type="ECO:0000259" key="11">
    <source>
        <dbReference type="PROSITE" id="PS00083"/>
    </source>
</evidence>
<dbReference type="NCBIfam" id="TIGR02439">
    <property type="entry name" value="catechol_proteo"/>
    <property type="match status" value="1"/>
</dbReference>
<dbReference type="InterPro" id="IPR012801">
    <property type="entry name" value="Cchol_dOase_prob"/>
</dbReference>
<dbReference type="GO" id="GO:0019614">
    <property type="term" value="P:catechol-containing compound catabolic process"/>
    <property type="evidence" value="ECO:0007669"/>
    <property type="project" value="InterPro"/>
</dbReference>
<dbReference type="UniPathway" id="UPA00157">
    <property type="reaction ID" value="UER00258"/>
</dbReference>
<dbReference type="GO" id="GO:0042952">
    <property type="term" value="P:beta-ketoadipate pathway"/>
    <property type="evidence" value="ECO:0007669"/>
    <property type="project" value="UniProtKB-UniPathway"/>
</dbReference>
<evidence type="ECO:0000313" key="12">
    <source>
        <dbReference type="EMBL" id="CEA03858.1"/>
    </source>
</evidence>
<accession>A0A078M8U4</accession>
<dbReference type="InterPro" id="IPR050770">
    <property type="entry name" value="Intradiol_RC_Dioxygenase"/>
</dbReference>
<dbReference type="Pfam" id="PF00775">
    <property type="entry name" value="Dioxygenase_C"/>
    <property type="match status" value="1"/>
</dbReference>
<gene>
    <name evidence="12" type="ORF">BN1049_01259</name>
</gene>
<dbReference type="AlphaFoldDB" id="A0A078M8U4"/>
<dbReference type="InterPro" id="IPR000627">
    <property type="entry name" value="Intradiol_dOase_C"/>
</dbReference>
<evidence type="ECO:0000256" key="7">
    <source>
        <dbReference type="ARBA" id="ARBA00022797"/>
    </source>
</evidence>
<organism evidence="12">
    <name type="scientific">Pseudomonas saudimassiliensis</name>
    <dbReference type="NCBI Taxonomy" id="1461581"/>
    <lineage>
        <taxon>Bacteria</taxon>
        <taxon>Pseudomonadati</taxon>
        <taxon>Pseudomonadota</taxon>
        <taxon>Gammaproteobacteria</taxon>
        <taxon>Pseudomonadales</taxon>
        <taxon>Pseudomonadaceae</taxon>
        <taxon>Pseudomonas</taxon>
    </lineage>
</organism>
<evidence type="ECO:0000256" key="3">
    <source>
        <dbReference type="ARBA" id="ARBA00004957"/>
    </source>
</evidence>
<dbReference type="EC" id="1.13.11.1" evidence="5"/>
<dbReference type="InterPro" id="IPR007535">
    <property type="entry name" value="Catechol_dOase_N"/>
</dbReference>
<dbReference type="GO" id="GO:0018576">
    <property type="term" value="F:catechol 1,2-dioxygenase activity"/>
    <property type="evidence" value="ECO:0007669"/>
    <property type="project" value="UniProtKB-EC"/>
</dbReference>
<dbReference type="PATRIC" id="fig|1461581.3.peg.1235"/>
<keyword evidence="9" id="KW-0560">Oxidoreductase</keyword>
<evidence type="ECO:0000256" key="2">
    <source>
        <dbReference type="ARBA" id="ARBA00001965"/>
    </source>
</evidence>
<keyword evidence="10" id="KW-0408">Iron</keyword>
<protein>
    <recommendedName>
        <fullName evidence="5">catechol 1,2-dioxygenase</fullName>
        <ecNumber evidence="5">1.13.11.1</ecNumber>
    </recommendedName>
</protein>
<reference evidence="12" key="1">
    <citation type="submission" date="2014-07" db="EMBL/GenBank/DDBJ databases">
        <authorList>
            <person name="Urmite Genomes Urmite Genomes"/>
        </authorList>
    </citation>
    <scope>NUCLEOTIDE SEQUENCE</scope>
    <source>
        <strain evidence="12">12M76_air</strain>
    </source>
</reference>
<evidence type="ECO:0000256" key="1">
    <source>
        <dbReference type="ARBA" id="ARBA00001312"/>
    </source>
</evidence>
<dbReference type="PANTHER" id="PTHR33711:SF7">
    <property type="entry name" value="INTRADIOL RING-CLEAVAGE DIOXYGENASES DOMAIN-CONTAINING PROTEIN-RELATED"/>
    <property type="match status" value="1"/>
</dbReference>
<comment type="similarity">
    <text evidence="4">Belongs to the intradiol ring-cleavage dioxygenase family.</text>
</comment>
<comment type="pathway">
    <text evidence="3">Aromatic compound metabolism; beta-ketoadipate pathway; 5-oxo-4,5-dihydro-2-furylacetate from catechol: step 1/3.</text>
</comment>
<dbReference type="Pfam" id="PF04444">
    <property type="entry name" value="Dioxygenase_N"/>
    <property type="match status" value="1"/>
</dbReference>